<dbReference type="WBParaSite" id="maker-PairedContig_1684-snap-gene-1.17-mRNA-1">
    <property type="protein sequence ID" value="maker-PairedContig_1684-snap-gene-1.17-mRNA-1"/>
    <property type="gene ID" value="maker-PairedContig_1684-snap-gene-1.17"/>
</dbReference>
<name>A0A1I8EEG6_WUCBA</name>
<keyword evidence="1" id="KW-1133">Transmembrane helix</keyword>
<dbReference type="PANTHER" id="PTHR47023">
    <property type="entry name" value="SEX PEPTIDE RECEPTOR"/>
    <property type="match status" value="1"/>
</dbReference>
<reference evidence="2" key="1">
    <citation type="submission" date="2016-11" db="UniProtKB">
        <authorList>
            <consortium name="WormBaseParasite"/>
        </authorList>
    </citation>
    <scope>IDENTIFICATION</scope>
    <source>
        <strain evidence="2">pt0022</strain>
    </source>
</reference>
<feature type="transmembrane region" description="Helical" evidence="1">
    <location>
        <begin position="25"/>
        <end position="48"/>
    </location>
</feature>
<evidence type="ECO:0000313" key="2">
    <source>
        <dbReference type="WBParaSite" id="maker-PairedContig_1684-snap-gene-1.17-mRNA-1"/>
    </source>
</evidence>
<proteinExistence type="predicted"/>
<dbReference type="PANTHER" id="PTHR47023:SF6">
    <property type="entry name" value="G_PROTEIN_RECEP_F1_2 DOMAIN-CONTAINING PROTEIN"/>
    <property type="match status" value="1"/>
</dbReference>
<feature type="transmembrane region" description="Helical" evidence="1">
    <location>
        <begin position="68"/>
        <end position="91"/>
    </location>
</feature>
<evidence type="ECO:0008006" key="3">
    <source>
        <dbReference type="Google" id="ProtNLM"/>
    </source>
</evidence>
<dbReference type="InterPro" id="IPR053071">
    <property type="entry name" value="GPCR1-related_rcpt"/>
</dbReference>
<organism evidence="2">
    <name type="scientific">Wuchereria bancrofti</name>
    <dbReference type="NCBI Taxonomy" id="6293"/>
    <lineage>
        <taxon>Eukaryota</taxon>
        <taxon>Metazoa</taxon>
        <taxon>Ecdysozoa</taxon>
        <taxon>Nematoda</taxon>
        <taxon>Chromadorea</taxon>
        <taxon>Rhabditida</taxon>
        <taxon>Spirurina</taxon>
        <taxon>Spiruromorpha</taxon>
        <taxon>Filarioidea</taxon>
        <taxon>Onchocercidae</taxon>
        <taxon>Wuchereria</taxon>
    </lineage>
</organism>
<keyword evidence="1" id="KW-0812">Transmembrane</keyword>
<keyword evidence="1" id="KW-0472">Membrane</keyword>
<sequence>MVTDGALITIINRRFWKITLPLTDFLIQFIFPGFLLIVLHISFIREPIIDFDNKHNRFGRTPRDQSRILITAVTIAFLIVQIPTAFFTIITFTINQFNSNLICELYITNINAYYLPKEAKKKEKVEFSKKRKSKTNFIHYISSLSPLLDYGHLLINK</sequence>
<accession>A0A1I8EEG6</accession>
<evidence type="ECO:0000256" key="1">
    <source>
        <dbReference type="SAM" id="Phobius"/>
    </source>
</evidence>
<dbReference type="AlphaFoldDB" id="A0A1I8EEG6"/>
<protein>
    <recommendedName>
        <fullName evidence="3">G-protein coupled receptors family 1 profile domain-containing protein</fullName>
    </recommendedName>
</protein>